<keyword evidence="2" id="KW-0732">Signal</keyword>
<organism evidence="3">
    <name type="scientific">Chaetoceros debilis</name>
    <dbReference type="NCBI Taxonomy" id="122233"/>
    <lineage>
        <taxon>Eukaryota</taxon>
        <taxon>Sar</taxon>
        <taxon>Stramenopiles</taxon>
        <taxon>Ochrophyta</taxon>
        <taxon>Bacillariophyta</taxon>
        <taxon>Coscinodiscophyceae</taxon>
        <taxon>Chaetocerotophycidae</taxon>
        <taxon>Chaetocerotales</taxon>
        <taxon>Chaetocerotaceae</taxon>
        <taxon>Chaetoceros</taxon>
    </lineage>
</organism>
<accession>A0A7S3V5P1</accession>
<evidence type="ECO:0000256" key="1">
    <source>
        <dbReference type="SAM" id="MobiDB-lite"/>
    </source>
</evidence>
<dbReference type="EMBL" id="HBIO01004472">
    <property type="protein sequence ID" value="CAE0458219.1"/>
    <property type="molecule type" value="Transcribed_RNA"/>
</dbReference>
<feature type="signal peptide" evidence="2">
    <location>
        <begin position="1"/>
        <end position="19"/>
    </location>
</feature>
<proteinExistence type="predicted"/>
<gene>
    <name evidence="3" type="ORF">CDEB00056_LOCUS3060</name>
</gene>
<feature type="region of interest" description="Disordered" evidence="1">
    <location>
        <begin position="100"/>
        <end position="120"/>
    </location>
</feature>
<evidence type="ECO:0000256" key="2">
    <source>
        <dbReference type="SAM" id="SignalP"/>
    </source>
</evidence>
<protein>
    <submittedName>
        <fullName evidence="3">Uncharacterized protein</fullName>
    </submittedName>
</protein>
<reference evidence="3" key="1">
    <citation type="submission" date="2021-01" db="EMBL/GenBank/DDBJ databases">
        <authorList>
            <person name="Corre E."/>
            <person name="Pelletier E."/>
            <person name="Niang G."/>
            <person name="Scheremetjew M."/>
            <person name="Finn R."/>
            <person name="Kale V."/>
            <person name="Holt S."/>
            <person name="Cochrane G."/>
            <person name="Meng A."/>
            <person name="Brown T."/>
            <person name="Cohen L."/>
        </authorList>
    </citation>
    <scope>NUCLEOTIDE SEQUENCE</scope>
    <source>
        <strain evidence="3">MM31A-1</strain>
    </source>
</reference>
<name>A0A7S3V5P1_9STRA</name>
<sequence>MIRRNILAVFIFQLSNVKAFLPPSLKKSFAVGGFLGGEVVLCMVKPNRNNDVNIDKFLSLDSAKISREIKKEAAGGGDLEPFIITAMLGLASIRSALMRRDKEDEEDKHPENNVDNQNDEVESIPLSAASVISTVATVGASLVIPFFDLDAALMVTEVSPLNEIQFVRQVPHIKQIDLIDDVFDVEGVWESSIDEDDVVTTRESRDGISNFGNVIVMSSSVVVSVLGTTLAKVQKGTNTID</sequence>
<feature type="compositionally biased region" description="Basic and acidic residues" evidence="1">
    <location>
        <begin position="100"/>
        <end position="112"/>
    </location>
</feature>
<evidence type="ECO:0000313" key="3">
    <source>
        <dbReference type="EMBL" id="CAE0458219.1"/>
    </source>
</evidence>
<dbReference type="AlphaFoldDB" id="A0A7S3V5P1"/>
<feature type="chain" id="PRO_5031011514" evidence="2">
    <location>
        <begin position="20"/>
        <end position="241"/>
    </location>
</feature>